<evidence type="ECO:0000313" key="2">
    <source>
        <dbReference type="Proteomes" id="UP000192448"/>
    </source>
</evidence>
<comment type="caution">
    <text evidence="1">The sequence shown here is derived from an EMBL/GenBank/DDBJ whole genome shotgun (WGS) entry which is preliminary data.</text>
</comment>
<sequence length="82" mass="8992">MGITRHATRIRLSTRTAGPDDRIAPAGTLLWVVAYTVTERGRQSSFTVPHVSERGARRMVANLLADRLPGTPESDVYSEELG</sequence>
<name>A0A1X0ABH2_9MYCO</name>
<organism evidence="1 2">
    <name type="scientific">Mycobacterium aquaticum</name>
    <dbReference type="NCBI Taxonomy" id="1927124"/>
    <lineage>
        <taxon>Bacteria</taxon>
        <taxon>Bacillati</taxon>
        <taxon>Actinomycetota</taxon>
        <taxon>Actinomycetes</taxon>
        <taxon>Mycobacteriales</taxon>
        <taxon>Mycobacteriaceae</taxon>
        <taxon>Mycobacterium</taxon>
    </lineage>
</organism>
<dbReference type="Proteomes" id="UP000192448">
    <property type="component" value="Unassembled WGS sequence"/>
</dbReference>
<accession>A0A1X0ABH2</accession>
<dbReference type="STRING" id="1927124.BST13_30470"/>
<protein>
    <submittedName>
        <fullName evidence="1">Uncharacterized protein</fullName>
    </submittedName>
</protein>
<evidence type="ECO:0000313" key="1">
    <source>
        <dbReference type="EMBL" id="ORA27384.1"/>
    </source>
</evidence>
<keyword evidence="2" id="KW-1185">Reference proteome</keyword>
<dbReference type="RefSeq" id="WP_083168840.1">
    <property type="nucleotide sequence ID" value="NZ_MVHF01000045.1"/>
</dbReference>
<dbReference type="EMBL" id="MVHF01000045">
    <property type="protein sequence ID" value="ORA27384.1"/>
    <property type="molecule type" value="Genomic_DNA"/>
</dbReference>
<dbReference type="AlphaFoldDB" id="A0A1X0ABH2"/>
<proteinExistence type="predicted"/>
<reference evidence="1 2" key="1">
    <citation type="submission" date="2017-02" db="EMBL/GenBank/DDBJ databases">
        <title>The new phylogeny of genus Mycobacterium.</title>
        <authorList>
            <person name="Tortoli E."/>
            <person name="Trovato A."/>
            <person name="Cirillo D.M."/>
        </authorList>
    </citation>
    <scope>NUCLEOTIDE SEQUENCE [LARGE SCALE GENOMIC DNA]</scope>
    <source>
        <strain evidence="1 2">RW6</strain>
    </source>
</reference>
<dbReference type="OrthoDB" id="4637650at2"/>
<gene>
    <name evidence="1" type="ORF">BST13_30470</name>
</gene>